<feature type="compositionally biased region" description="Low complexity" evidence="1">
    <location>
        <begin position="562"/>
        <end position="576"/>
    </location>
</feature>
<keyword evidence="4" id="KW-1185">Reference proteome</keyword>
<feature type="region of interest" description="Disordered" evidence="1">
    <location>
        <begin position="510"/>
        <end position="576"/>
    </location>
</feature>
<dbReference type="PROSITE" id="PS51257">
    <property type="entry name" value="PROKAR_LIPOPROTEIN"/>
    <property type="match status" value="1"/>
</dbReference>
<dbReference type="InterPro" id="IPR005197">
    <property type="entry name" value="Glyco_hydro_71"/>
</dbReference>
<proteinExistence type="predicted"/>
<gene>
    <name evidence="3" type="ORF">IMSHALPRED_006617</name>
</gene>
<comment type="caution">
    <text evidence="3">The sequence shown here is derived from an EMBL/GenBank/DDBJ whole genome shotgun (WGS) entry which is preliminary data.</text>
</comment>
<feature type="chain" id="PRO_5034331001" description="Glycoside hydrolase family 71 protein" evidence="2">
    <location>
        <begin position="21"/>
        <end position="592"/>
    </location>
</feature>
<dbReference type="CDD" id="cd11577">
    <property type="entry name" value="GH71"/>
    <property type="match status" value="1"/>
</dbReference>
<accession>A0A8H3ELS6</accession>
<dbReference type="Proteomes" id="UP000664534">
    <property type="component" value="Unassembled WGS sequence"/>
</dbReference>
<organism evidence="3 4">
    <name type="scientific">Imshaugia aleurites</name>
    <dbReference type="NCBI Taxonomy" id="172621"/>
    <lineage>
        <taxon>Eukaryota</taxon>
        <taxon>Fungi</taxon>
        <taxon>Dikarya</taxon>
        <taxon>Ascomycota</taxon>
        <taxon>Pezizomycotina</taxon>
        <taxon>Lecanoromycetes</taxon>
        <taxon>OSLEUM clade</taxon>
        <taxon>Lecanoromycetidae</taxon>
        <taxon>Lecanorales</taxon>
        <taxon>Lecanorineae</taxon>
        <taxon>Parmeliaceae</taxon>
        <taxon>Imshaugia</taxon>
    </lineage>
</organism>
<evidence type="ECO:0000256" key="1">
    <source>
        <dbReference type="SAM" id="MobiDB-lite"/>
    </source>
</evidence>
<dbReference type="Gene3D" id="3.20.20.80">
    <property type="entry name" value="Glycosidases"/>
    <property type="match status" value="1"/>
</dbReference>
<dbReference type="Pfam" id="PF03659">
    <property type="entry name" value="Glyco_hydro_71"/>
    <property type="match status" value="1"/>
</dbReference>
<evidence type="ECO:0000313" key="4">
    <source>
        <dbReference type="Proteomes" id="UP000664534"/>
    </source>
</evidence>
<protein>
    <recommendedName>
        <fullName evidence="5">Glycoside hydrolase family 71 protein</fullName>
    </recommendedName>
</protein>
<feature type="compositionally biased region" description="Low complexity" evidence="1">
    <location>
        <begin position="510"/>
        <end position="542"/>
    </location>
</feature>
<sequence length="592" mass="61886">MDRMRICTLIFTLFSSLACAAPHGSIASLASRQSTEKLVFCHFMDLESKIGVIDDRTSASDFDKDMQQAKAAGIDAFALNIGTDGFTNTQLEFAYESAHSNGMSVFLSFDFNWYSTSNTSGIAGTIGTYAGHPAQLMIDSKVIVSSFAGDGLDLAGVQSDLTTHTIFWAPNFQPKNLGSADALFNWMAWPNNGDNKAPDASNNLTVSEGDTTYINALAGKPYIAPVSPWFSTHFGLEVPYSKNWVFPSDLLWFDRWTEILALGSQFVEIQTWNDYGESHYVGPLSSPHIDDGNSKWTNDMPHDGFLQMAKPYIAAFHAGSKTVDSHIESDQLIYWYRPTLKSASCASTDNCEQPWPSPTPNPNYFTGKPNGYDTMQDSVFVVALLTSPGTVTVISGGNGPQTFNAPAGASSWQVGMGTGKQSFSLTRNGQTVLSGDSLKDILSDCVCGIYNFNAYVGTLPAGASDLLSADGLISFTKSLSATCQPTPSLGTALGAGTGLAAAPTATGTGAGIGTNSSPSSVTAGAGSSASSSSGDLQASATSVAGTPPQGPSVTSSSTMPGAPASTPQTLTTTSPTAAAFVGVGSKTITALS</sequence>
<name>A0A8H3ELS6_9LECA</name>
<keyword evidence="2" id="KW-0732">Signal</keyword>
<dbReference type="AlphaFoldDB" id="A0A8H3ELS6"/>
<evidence type="ECO:0000313" key="3">
    <source>
        <dbReference type="EMBL" id="CAF9908232.1"/>
    </source>
</evidence>
<dbReference type="EMBL" id="CAJPDT010000004">
    <property type="protein sequence ID" value="CAF9908232.1"/>
    <property type="molecule type" value="Genomic_DNA"/>
</dbReference>
<dbReference type="GO" id="GO:0051118">
    <property type="term" value="F:glucan endo-1,3-alpha-glucosidase activity"/>
    <property type="evidence" value="ECO:0007669"/>
    <property type="project" value="InterPro"/>
</dbReference>
<evidence type="ECO:0000256" key="2">
    <source>
        <dbReference type="SAM" id="SignalP"/>
    </source>
</evidence>
<evidence type="ECO:0008006" key="5">
    <source>
        <dbReference type="Google" id="ProtNLM"/>
    </source>
</evidence>
<feature type="signal peptide" evidence="2">
    <location>
        <begin position="1"/>
        <end position="20"/>
    </location>
</feature>
<dbReference type="OrthoDB" id="3257981at2759"/>
<reference evidence="3" key="1">
    <citation type="submission" date="2021-03" db="EMBL/GenBank/DDBJ databases">
        <authorList>
            <person name="Tagirdzhanova G."/>
        </authorList>
    </citation>
    <scope>NUCLEOTIDE SEQUENCE</scope>
</reference>